<gene>
    <name evidence="1" type="ORF">NDU88_006274</name>
</gene>
<comment type="caution">
    <text evidence="1">The sequence shown here is derived from an EMBL/GenBank/DDBJ whole genome shotgun (WGS) entry which is preliminary data.</text>
</comment>
<evidence type="ECO:0000313" key="1">
    <source>
        <dbReference type="EMBL" id="KAJ1118079.1"/>
    </source>
</evidence>
<name>A0AAV7NRB9_PLEWA</name>
<reference evidence="1" key="1">
    <citation type="journal article" date="2022" name="bioRxiv">
        <title>Sequencing and chromosome-scale assembly of the giantPleurodeles waltlgenome.</title>
        <authorList>
            <person name="Brown T."/>
            <person name="Elewa A."/>
            <person name="Iarovenko S."/>
            <person name="Subramanian E."/>
            <person name="Araus A.J."/>
            <person name="Petzold A."/>
            <person name="Susuki M."/>
            <person name="Suzuki K.-i.T."/>
            <person name="Hayashi T."/>
            <person name="Toyoda A."/>
            <person name="Oliveira C."/>
            <person name="Osipova E."/>
            <person name="Leigh N.D."/>
            <person name="Simon A."/>
            <person name="Yun M.H."/>
        </authorList>
    </citation>
    <scope>NUCLEOTIDE SEQUENCE</scope>
    <source>
        <strain evidence="1">20211129_DDA</strain>
        <tissue evidence="1">Liver</tissue>
    </source>
</reference>
<accession>A0AAV7NRB9</accession>
<dbReference type="Proteomes" id="UP001066276">
    <property type="component" value="Chromosome 8"/>
</dbReference>
<evidence type="ECO:0000313" key="2">
    <source>
        <dbReference type="Proteomes" id="UP001066276"/>
    </source>
</evidence>
<protein>
    <recommendedName>
        <fullName evidence="3">Secreted protein</fullName>
    </recommendedName>
</protein>
<evidence type="ECO:0008006" key="3">
    <source>
        <dbReference type="Google" id="ProtNLM"/>
    </source>
</evidence>
<organism evidence="1 2">
    <name type="scientific">Pleurodeles waltl</name>
    <name type="common">Iberian ribbed newt</name>
    <dbReference type="NCBI Taxonomy" id="8319"/>
    <lineage>
        <taxon>Eukaryota</taxon>
        <taxon>Metazoa</taxon>
        <taxon>Chordata</taxon>
        <taxon>Craniata</taxon>
        <taxon>Vertebrata</taxon>
        <taxon>Euteleostomi</taxon>
        <taxon>Amphibia</taxon>
        <taxon>Batrachia</taxon>
        <taxon>Caudata</taxon>
        <taxon>Salamandroidea</taxon>
        <taxon>Salamandridae</taxon>
        <taxon>Pleurodelinae</taxon>
        <taxon>Pleurodeles</taxon>
    </lineage>
</organism>
<sequence>MVYTSLVTVATDALKDLVYSSCCASVAKETKRGGRVHSKCVIYTSLVTVATETERVRVRACPRAPKLEPRVLESLCGRREKSSLEACSLAQR</sequence>
<dbReference type="EMBL" id="JANPWB010000012">
    <property type="protein sequence ID" value="KAJ1118079.1"/>
    <property type="molecule type" value="Genomic_DNA"/>
</dbReference>
<proteinExistence type="predicted"/>
<keyword evidence="2" id="KW-1185">Reference proteome</keyword>
<dbReference type="AlphaFoldDB" id="A0AAV7NRB9"/>